<protein>
    <submittedName>
        <fullName evidence="2">Uncharacterized protein</fullName>
    </submittedName>
</protein>
<proteinExistence type="predicted"/>
<sequence>MSSLVTTASPWINEAPSKKRISSIRKTIKVKPDFKPIDEVDDYVSQSENFQNLQNMAPTTIDESQAIQNERNARVNDLLNKITSVDGAEDGKMGEFKPLPNPNYQLKKDMDDNTNIINSRPTYEMPTYTQASNSMKDMDGKFSSNIDNSRMLYSNYNKSYEPAVIKPFYQNVAAAAANGLKPDNKLMEKINYMIHLLEQQQVEKTSNITEEFILYSFLGIFIIFIVDSFAKSGKYTR</sequence>
<dbReference type="EMBL" id="MN739660">
    <property type="protein sequence ID" value="QHT18950.1"/>
    <property type="molecule type" value="Genomic_DNA"/>
</dbReference>
<organism evidence="2">
    <name type="scientific">viral metagenome</name>
    <dbReference type="NCBI Taxonomy" id="1070528"/>
    <lineage>
        <taxon>unclassified sequences</taxon>
        <taxon>metagenomes</taxon>
        <taxon>organismal metagenomes</taxon>
    </lineage>
</organism>
<reference evidence="2" key="1">
    <citation type="journal article" date="2020" name="Nature">
        <title>Giant virus diversity and host interactions through global metagenomics.</title>
        <authorList>
            <person name="Schulz F."/>
            <person name="Roux S."/>
            <person name="Paez-Espino D."/>
            <person name="Jungbluth S."/>
            <person name="Walsh D.A."/>
            <person name="Denef V.J."/>
            <person name="McMahon K.D."/>
            <person name="Konstantinidis K.T."/>
            <person name="Eloe-Fadrosh E.A."/>
            <person name="Kyrpides N.C."/>
            <person name="Woyke T."/>
        </authorList>
    </citation>
    <scope>NUCLEOTIDE SEQUENCE</scope>
    <source>
        <strain evidence="2">GVMAG-M-3300023174-49</strain>
    </source>
</reference>
<keyword evidence="1" id="KW-0472">Membrane</keyword>
<name>A0A6C0DRQ9_9ZZZZ</name>
<keyword evidence="1" id="KW-0812">Transmembrane</keyword>
<dbReference type="AlphaFoldDB" id="A0A6C0DRQ9"/>
<feature type="transmembrane region" description="Helical" evidence="1">
    <location>
        <begin position="212"/>
        <end position="230"/>
    </location>
</feature>
<evidence type="ECO:0000256" key="1">
    <source>
        <dbReference type="SAM" id="Phobius"/>
    </source>
</evidence>
<keyword evidence="1" id="KW-1133">Transmembrane helix</keyword>
<evidence type="ECO:0000313" key="2">
    <source>
        <dbReference type="EMBL" id="QHT18950.1"/>
    </source>
</evidence>
<accession>A0A6C0DRQ9</accession>